<evidence type="ECO:0000313" key="8">
    <source>
        <dbReference type="Proteomes" id="UP000620366"/>
    </source>
</evidence>
<feature type="transmembrane region" description="Helical" evidence="6">
    <location>
        <begin position="225"/>
        <end position="244"/>
    </location>
</feature>
<evidence type="ECO:0000256" key="2">
    <source>
        <dbReference type="ARBA" id="ARBA00022475"/>
    </source>
</evidence>
<evidence type="ECO:0000256" key="3">
    <source>
        <dbReference type="ARBA" id="ARBA00022692"/>
    </source>
</evidence>
<reference evidence="7" key="1">
    <citation type="submission" date="2020-08" db="EMBL/GenBank/DDBJ databases">
        <title>Genome public.</title>
        <authorList>
            <person name="Liu C."/>
            <person name="Sun Q."/>
        </authorList>
    </citation>
    <scope>NUCLEOTIDE SEQUENCE</scope>
    <source>
        <strain evidence="7">BX7</strain>
    </source>
</reference>
<gene>
    <name evidence="7" type="ORF">H8695_01460</name>
</gene>
<dbReference type="EMBL" id="JACRSP010000001">
    <property type="protein sequence ID" value="MBC8535364.1"/>
    <property type="molecule type" value="Genomic_DNA"/>
</dbReference>
<comment type="caution">
    <text evidence="7">The sequence shown here is derived from an EMBL/GenBank/DDBJ whole genome shotgun (WGS) entry which is preliminary data.</text>
</comment>
<evidence type="ECO:0000256" key="6">
    <source>
        <dbReference type="SAM" id="Phobius"/>
    </source>
</evidence>
<feature type="transmembrane region" description="Helical" evidence="6">
    <location>
        <begin position="27"/>
        <end position="44"/>
    </location>
</feature>
<feature type="transmembrane region" description="Helical" evidence="6">
    <location>
        <begin position="106"/>
        <end position="126"/>
    </location>
</feature>
<feature type="transmembrane region" description="Helical" evidence="6">
    <location>
        <begin position="132"/>
        <end position="149"/>
    </location>
</feature>
<proteinExistence type="predicted"/>
<name>A0A926DDK4_9FIRM</name>
<organism evidence="7 8">
    <name type="scientific">Feifania hominis</name>
    <dbReference type="NCBI Taxonomy" id="2763660"/>
    <lineage>
        <taxon>Bacteria</taxon>
        <taxon>Bacillati</taxon>
        <taxon>Bacillota</taxon>
        <taxon>Clostridia</taxon>
        <taxon>Eubacteriales</taxon>
        <taxon>Feifaniaceae</taxon>
        <taxon>Feifania</taxon>
    </lineage>
</organism>
<keyword evidence="5 6" id="KW-0472">Membrane</keyword>
<sequence length="333" mass="35789">MSKPEMTAQQPKKGAAKSFFKRSNTELSIFLLIVLLFVLFSFFTKNFFSWYNIHNLFKQSVVIGIISIALSFVFVTGRTDLSVGTTAGLSAMIVALLMSKLGMNPWLAIIIAVGLSTLCGLFNGIIIYDLKVVPFIATMGTSGVVRGLIKYMSNAMTIGNLDPGFNQFALTKFLGVSSLIYFWFVIVAIAFFVMKFTKFGRNLYVLGSSDEVANLSGINTRRHVYMAYIISAFLSAVAGILMTSRLNCAVPTGGTGFEMNAIASAVIGGVSMSGATGTPFGAALGTFLIMLIQNGGIQLGIDPFIMESVSGLMVIVAVCFNGFRERSAAKVKS</sequence>
<evidence type="ECO:0000313" key="7">
    <source>
        <dbReference type="EMBL" id="MBC8535364.1"/>
    </source>
</evidence>
<dbReference type="CDD" id="cd06579">
    <property type="entry name" value="TM_PBP1_transp_AraH_like"/>
    <property type="match status" value="1"/>
</dbReference>
<keyword evidence="4 6" id="KW-1133">Transmembrane helix</keyword>
<feature type="transmembrane region" description="Helical" evidence="6">
    <location>
        <begin position="170"/>
        <end position="194"/>
    </location>
</feature>
<keyword evidence="2" id="KW-1003">Cell membrane</keyword>
<dbReference type="InterPro" id="IPR001851">
    <property type="entry name" value="ABC_transp_permease"/>
</dbReference>
<dbReference type="PANTHER" id="PTHR32196">
    <property type="entry name" value="ABC TRANSPORTER PERMEASE PROTEIN YPHD-RELATED-RELATED"/>
    <property type="match status" value="1"/>
</dbReference>
<accession>A0A926DDK4</accession>
<protein>
    <submittedName>
        <fullName evidence="7">ABC transporter permease</fullName>
    </submittedName>
</protein>
<dbReference type="RefSeq" id="WP_249299048.1">
    <property type="nucleotide sequence ID" value="NZ_JACRSP010000001.1"/>
</dbReference>
<keyword evidence="8" id="KW-1185">Reference proteome</keyword>
<feature type="transmembrane region" description="Helical" evidence="6">
    <location>
        <begin position="304"/>
        <end position="323"/>
    </location>
</feature>
<dbReference type="GO" id="GO:0022857">
    <property type="term" value="F:transmembrane transporter activity"/>
    <property type="evidence" value="ECO:0007669"/>
    <property type="project" value="InterPro"/>
</dbReference>
<feature type="transmembrane region" description="Helical" evidence="6">
    <location>
        <begin position="265"/>
        <end position="292"/>
    </location>
</feature>
<evidence type="ECO:0000256" key="1">
    <source>
        <dbReference type="ARBA" id="ARBA00004651"/>
    </source>
</evidence>
<comment type="subcellular location">
    <subcellularLocation>
        <location evidence="1">Cell membrane</location>
        <topology evidence="1">Multi-pass membrane protein</topology>
    </subcellularLocation>
</comment>
<dbReference type="Proteomes" id="UP000620366">
    <property type="component" value="Unassembled WGS sequence"/>
</dbReference>
<dbReference type="AlphaFoldDB" id="A0A926DDK4"/>
<keyword evidence="3 6" id="KW-0812">Transmembrane</keyword>
<dbReference type="GO" id="GO:0005886">
    <property type="term" value="C:plasma membrane"/>
    <property type="evidence" value="ECO:0007669"/>
    <property type="project" value="UniProtKB-SubCell"/>
</dbReference>
<dbReference type="Pfam" id="PF02653">
    <property type="entry name" value="BPD_transp_2"/>
    <property type="match status" value="1"/>
</dbReference>
<evidence type="ECO:0000256" key="4">
    <source>
        <dbReference type="ARBA" id="ARBA00022989"/>
    </source>
</evidence>
<evidence type="ECO:0000256" key="5">
    <source>
        <dbReference type="ARBA" id="ARBA00023136"/>
    </source>
</evidence>
<feature type="transmembrane region" description="Helical" evidence="6">
    <location>
        <begin position="56"/>
        <end position="75"/>
    </location>
</feature>